<dbReference type="Pfam" id="PF02540">
    <property type="entry name" value="NAD_synthase"/>
    <property type="match status" value="1"/>
</dbReference>
<dbReference type="RefSeq" id="WP_331708246.1">
    <property type="nucleotide sequence ID" value="NZ_KQ960683.1"/>
</dbReference>
<evidence type="ECO:0000256" key="1">
    <source>
        <dbReference type="ARBA" id="ARBA00005188"/>
    </source>
</evidence>
<dbReference type="GO" id="GO:0009435">
    <property type="term" value="P:NAD+ biosynthetic process"/>
    <property type="evidence" value="ECO:0007669"/>
    <property type="project" value="UniProtKB-UniRule"/>
</dbReference>
<evidence type="ECO:0000256" key="8">
    <source>
        <dbReference type="RuleBase" id="RU003811"/>
    </source>
</evidence>
<evidence type="ECO:0000256" key="2">
    <source>
        <dbReference type="ARBA" id="ARBA00007145"/>
    </source>
</evidence>
<dbReference type="Proteomes" id="UP000070572">
    <property type="component" value="Unassembled WGS sequence"/>
</dbReference>
<gene>
    <name evidence="10" type="ORF">HMPREF1862_00817</name>
</gene>
<evidence type="ECO:0000256" key="4">
    <source>
        <dbReference type="ARBA" id="ARBA00022741"/>
    </source>
</evidence>
<dbReference type="EC" id="6.3.5.1" evidence="7"/>
<reference evidence="10 11" key="1">
    <citation type="submission" date="2016-01" db="EMBL/GenBank/DDBJ databases">
        <authorList>
            <person name="Mitreva M."/>
            <person name="Pepin K.H."/>
            <person name="Mihindukulasuriya K.A."/>
            <person name="Fulton R."/>
            <person name="Fronick C."/>
            <person name="O'Laughlin M."/>
            <person name="Miner T."/>
            <person name="Herter B."/>
            <person name="Rosa B.A."/>
            <person name="Cordes M."/>
            <person name="Tomlinson C."/>
            <person name="Wollam A."/>
            <person name="Palsikar V.B."/>
            <person name="Mardis E.R."/>
            <person name="Wilson R.K."/>
        </authorList>
    </citation>
    <scope>NUCLEOTIDE SEQUENCE [LARGE SCALE GENOMIC DNA]</scope>
    <source>
        <strain evidence="10 11">DNF00696</strain>
    </source>
</reference>
<dbReference type="PIRSF" id="PIRSF006630">
    <property type="entry name" value="NADS_GAT"/>
    <property type="match status" value="1"/>
</dbReference>
<dbReference type="GO" id="GO:0003952">
    <property type="term" value="F:NAD+ synthase (glutamine-hydrolyzing) activity"/>
    <property type="evidence" value="ECO:0007669"/>
    <property type="project" value="UniProtKB-UniRule"/>
</dbReference>
<dbReference type="Pfam" id="PF00795">
    <property type="entry name" value="CN_hydrolase"/>
    <property type="match status" value="1"/>
</dbReference>
<evidence type="ECO:0000256" key="5">
    <source>
        <dbReference type="ARBA" id="ARBA00022840"/>
    </source>
</evidence>
<keyword evidence="4 7" id="KW-0547">Nucleotide-binding</keyword>
<dbReference type="InterPro" id="IPR014445">
    <property type="entry name" value="Gln-dep_NAD_synthase"/>
</dbReference>
<dbReference type="InterPro" id="IPR014729">
    <property type="entry name" value="Rossmann-like_a/b/a_fold"/>
</dbReference>
<dbReference type="InterPro" id="IPR036526">
    <property type="entry name" value="C-N_Hydrolase_sf"/>
</dbReference>
<dbReference type="PROSITE" id="PS50263">
    <property type="entry name" value="CN_HYDROLASE"/>
    <property type="match status" value="1"/>
</dbReference>
<name>A0AB34X1P1_9ACTO</name>
<sequence>MNMTFSSPYAHGFARVAAITIPSHPGQPDRNVPEIAAAARQAARQGACVAVFPEMSISGYTLDDLVFSERLLKSVEKGIELLAKATSDCAELIVVGAPLRIAGQIYNCAVFLARGKVIALTPKVFPASAAYEKRYFASGAHLSADASWFAPQIPGASEAPIGNGVIQVEDVAGLTVGAEVGSDAVAARSLALSLALQGASLIANPAAYPATLESGEQQQLLAGATSRRGICAYAHAAAGNGESSSDAAWEGRTFIYQDGSKLAGTDPFPSETQIALADIDLTALANRRRRESSFADAGAGQPDKPWEVKIRLGVGAAGAAISFDPWANVSNADILQDPQAALCPAPARFPFLPADQAGIDRACQQAFQIQVYGLQKRLQAVGNPKMVLGVSGGLDSTQALLVCSEVATRLGLDKSQILAYTLPGFATSEGTKSHAYKLCESLGIKCEEIDIRPAARQMLADMGHPFAAGAAQYDVTFENVQAGLRADYLFRIANHQGGLVIGTGDLSEAALGWCTYGVGDHMSHYSVNPGIPKTMLQYMIRWVCRQNLFGEACTKVLKDILAQEISPELIPGGGEKLQSTQDTIGPYELHEFFLYHLLLGREPRDIAYLAYQAWADKQKGRWPADLPEADRHQYDLETILRWLREFLRRFFTSQFKRTCVPGGPGITAGFGLSPRGDLRMPSDISGRIWIKQVEEMLAELAENQ</sequence>
<keyword evidence="6 7" id="KW-0520">NAD</keyword>
<dbReference type="SUPFAM" id="SSF56317">
    <property type="entry name" value="Carbon-nitrogen hydrolase"/>
    <property type="match status" value="1"/>
</dbReference>
<dbReference type="Gene3D" id="1.10.10.1140">
    <property type="entry name" value="Glutamine-dependent NAD+ synthetase, C-terminal domain"/>
    <property type="match status" value="1"/>
</dbReference>
<accession>A0AB34X1P1</accession>
<evidence type="ECO:0000256" key="7">
    <source>
        <dbReference type="PIRNR" id="PIRNR006630"/>
    </source>
</evidence>
<dbReference type="PANTHER" id="PTHR23090:SF9">
    <property type="entry name" value="GLUTAMINE-DEPENDENT NAD(+) SYNTHETASE"/>
    <property type="match status" value="1"/>
</dbReference>
<dbReference type="EMBL" id="LSDN01000013">
    <property type="protein sequence ID" value="KXB81093.1"/>
    <property type="molecule type" value="Genomic_DNA"/>
</dbReference>
<keyword evidence="5 7" id="KW-0067">ATP-binding</keyword>
<dbReference type="Gene3D" id="3.40.50.620">
    <property type="entry name" value="HUPs"/>
    <property type="match status" value="1"/>
</dbReference>
<proteinExistence type="inferred from homology"/>
<evidence type="ECO:0000313" key="11">
    <source>
        <dbReference type="Proteomes" id="UP000070572"/>
    </source>
</evidence>
<dbReference type="AlphaFoldDB" id="A0AB34X1P1"/>
<protein>
    <recommendedName>
        <fullName evidence="7">Glutamine-dependent NAD(+) synthetase</fullName>
        <ecNumber evidence="7">6.3.5.1</ecNumber>
    </recommendedName>
    <alternativeName>
        <fullName evidence="7">NAD(+) synthase [glutamine-hydrolyzing]</fullName>
    </alternativeName>
</protein>
<dbReference type="SUPFAM" id="SSF52402">
    <property type="entry name" value="Adenine nucleotide alpha hydrolases-like"/>
    <property type="match status" value="1"/>
</dbReference>
<evidence type="ECO:0000259" key="9">
    <source>
        <dbReference type="PROSITE" id="PS50263"/>
    </source>
</evidence>
<dbReference type="GeneID" id="78352220"/>
<feature type="domain" description="CN hydrolase" evidence="9">
    <location>
        <begin position="14"/>
        <end position="281"/>
    </location>
</feature>
<dbReference type="FunFam" id="1.10.10.1140:FF:000001">
    <property type="entry name" value="Glutamine-dependent NAD(+) synthetase"/>
    <property type="match status" value="1"/>
</dbReference>
<dbReference type="InterPro" id="IPR003694">
    <property type="entry name" value="NAD_synthase"/>
</dbReference>
<dbReference type="InterPro" id="IPR003010">
    <property type="entry name" value="C-N_Hydrolase"/>
</dbReference>
<comment type="similarity">
    <text evidence="8">Belongs to the NAD synthetase family.</text>
</comment>
<dbReference type="GO" id="GO:0004359">
    <property type="term" value="F:glutaminase activity"/>
    <property type="evidence" value="ECO:0007669"/>
    <property type="project" value="InterPro"/>
</dbReference>
<evidence type="ECO:0000313" key="10">
    <source>
        <dbReference type="EMBL" id="KXB81093.1"/>
    </source>
</evidence>
<comment type="catalytic activity">
    <reaction evidence="7">
        <text>deamido-NAD(+) + L-glutamine + ATP + H2O = L-glutamate + AMP + diphosphate + NAD(+) + H(+)</text>
        <dbReference type="Rhea" id="RHEA:24384"/>
        <dbReference type="ChEBI" id="CHEBI:15377"/>
        <dbReference type="ChEBI" id="CHEBI:15378"/>
        <dbReference type="ChEBI" id="CHEBI:29985"/>
        <dbReference type="ChEBI" id="CHEBI:30616"/>
        <dbReference type="ChEBI" id="CHEBI:33019"/>
        <dbReference type="ChEBI" id="CHEBI:57540"/>
        <dbReference type="ChEBI" id="CHEBI:58359"/>
        <dbReference type="ChEBI" id="CHEBI:58437"/>
        <dbReference type="ChEBI" id="CHEBI:456215"/>
        <dbReference type="EC" id="6.3.5.1"/>
    </reaction>
</comment>
<dbReference type="InterPro" id="IPR041856">
    <property type="entry name" value="NAD+_synth_C"/>
</dbReference>
<evidence type="ECO:0000256" key="6">
    <source>
        <dbReference type="ARBA" id="ARBA00023027"/>
    </source>
</evidence>
<dbReference type="GO" id="GO:0005737">
    <property type="term" value="C:cytoplasm"/>
    <property type="evidence" value="ECO:0007669"/>
    <property type="project" value="InterPro"/>
</dbReference>
<dbReference type="GO" id="GO:0005524">
    <property type="term" value="F:ATP binding"/>
    <property type="evidence" value="ECO:0007669"/>
    <property type="project" value="UniProtKB-UniRule"/>
</dbReference>
<comment type="caution">
    <text evidence="10">The sequence shown here is derived from an EMBL/GenBank/DDBJ whole genome shotgun (WGS) entry which is preliminary data.</text>
</comment>
<dbReference type="InterPro" id="IPR022310">
    <property type="entry name" value="NAD/GMP_synthase"/>
</dbReference>
<evidence type="ECO:0000256" key="3">
    <source>
        <dbReference type="ARBA" id="ARBA00022598"/>
    </source>
</evidence>
<keyword evidence="3 7" id="KW-0436">Ligase</keyword>
<organism evidence="10 11">
    <name type="scientific">Varibaculum cambriense</name>
    <dbReference type="NCBI Taxonomy" id="184870"/>
    <lineage>
        <taxon>Bacteria</taxon>
        <taxon>Bacillati</taxon>
        <taxon>Actinomycetota</taxon>
        <taxon>Actinomycetes</taxon>
        <taxon>Actinomycetales</taxon>
        <taxon>Actinomycetaceae</taxon>
        <taxon>Varibaculum</taxon>
    </lineage>
</organism>
<comment type="similarity">
    <text evidence="2 7">In the C-terminal section; belongs to the NAD synthetase family.</text>
</comment>
<dbReference type="CDD" id="cd00553">
    <property type="entry name" value="NAD_synthase"/>
    <property type="match status" value="1"/>
</dbReference>
<dbReference type="PANTHER" id="PTHR23090">
    <property type="entry name" value="NH 3 /GLUTAMINE-DEPENDENT NAD + SYNTHETASE"/>
    <property type="match status" value="1"/>
</dbReference>
<comment type="pathway">
    <text evidence="1 7">Cofactor biosynthesis; NAD(+) biosynthesis; NAD(+) from deamido-NAD(+) (L-Gln route): step 1/1.</text>
</comment>
<dbReference type="Gene3D" id="3.60.110.10">
    <property type="entry name" value="Carbon-nitrogen hydrolase"/>
    <property type="match status" value="1"/>
</dbReference>
<dbReference type="NCBIfam" id="TIGR00552">
    <property type="entry name" value="nadE"/>
    <property type="match status" value="1"/>
</dbReference>
<dbReference type="CDD" id="cd07570">
    <property type="entry name" value="GAT_Gln-NAD-synth"/>
    <property type="match status" value="1"/>
</dbReference>
<dbReference type="NCBIfam" id="NF002730">
    <property type="entry name" value="PRK02628.1"/>
    <property type="match status" value="1"/>
</dbReference>